<comment type="caution">
    <text evidence="2">The sequence shown here is derived from an EMBL/GenBank/DDBJ whole genome shotgun (WGS) entry which is preliminary data.</text>
</comment>
<dbReference type="AlphaFoldDB" id="A0AAW2F0M4"/>
<sequence length="246" mass="28715">MEIERRSSRRSSNEIEQRTSDTELRHREDLNDMSTVGEEPKTSNLNKNNIDNIQPSKKRKKVSLTKAVNVTNEPSNPINPKKGVDLQDKNFLTAGKPGTTDTFSNNRIIQKYNNKDEGPFAVLLTIDRESNNNVPSPVEIGRFLFQCGIRFNEINKLSRFCWKVVFDSYHEANQFLENEFIKKSRYRLQIPDWMLSRCVVIRGIPTDITEKEILEEISFRNPFLRPIKAERLKRRETLNNTVELDE</sequence>
<name>A0AAW2F0M4_9HYME</name>
<feature type="compositionally biased region" description="Polar residues" evidence="1">
    <location>
        <begin position="42"/>
        <end position="55"/>
    </location>
</feature>
<proteinExistence type="predicted"/>
<accession>A0AAW2F0M4</accession>
<gene>
    <name evidence="2" type="ORF">PUN28_015765</name>
</gene>
<evidence type="ECO:0000313" key="3">
    <source>
        <dbReference type="Proteomes" id="UP001430953"/>
    </source>
</evidence>
<feature type="compositionally biased region" description="Basic and acidic residues" evidence="1">
    <location>
        <begin position="1"/>
        <end position="30"/>
    </location>
</feature>
<organism evidence="2 3">
    <name type="scientific">Cardiocondyla obscurior</name>
    <dbReference type="NCBI Taxonomy" id="286306"/>
    <lineage>
        <taxon>Eukaryota</taxon>
        <taxon>Metazoa</taxon>
        <taxon>Ecdysozoa</taxon>
        <taxon>Arthropoda</taxon>
        <taxon>Hexapoda</taxon>
        <taxon>Insecta</taxon>
        <taxon>Pterygota</taxon>
        <taxon>Neoptera</taxon>
        <taxon>Endopterygota</taxon>
        <taxon>Hymenoptera</taxon>
        <taxon>Apocrita</taxon>
        <taxon>Aculeata</taxon>
        <taxon>Formicoidea</taxon>
        <taxon>Formicidae</taxon>
        <taxon>Myrmicinae</taxon>
        <taxon>Cardiocondyla</taxon>
    </lineage>
</organism>
<feature type="region of interest" description="Disordered" evidence="1">
    <location>
        <begin position="1"/>
        <end position="61"/>
    </location>
</feature>
<dbReference type="EMBL" id="JADYXP020000017">
    <property type="protein sequence ID" value="KAL0107427.1"/>
    <property type="molecule type" value="Genomic_DNA"/>
</dbReference>
<evidence type="ECO:0000256" key="1">
    <source>
        <dbReference type="SAM" id="MobiDB-lite"/>
    </source>
</evidence>
<evidence type="ECO:0000313" key="2">
    <source>
        <dbReference type="EMBL" id="KAL0107427.1"/>
    </source>
</evidence>
<protein>
    <submittedName>
        <fullName evidence="2">Uncharacterized protein</fullName>
    </submittedName>
</protein>
<dbReference type="Proteomes" id="UP001430953">
    <property type="component" value="Unassembled WGS sequence"/>
</dbReference>
<keyword evidence="3" id="KW-1185">Reference proteome</keyword>
<reference evidence="2 3" key="1">
    <citation type="submission" date="2023-03" db="EMBL/GenBank/DDBJ databases">
        <title>High recombination rates correlate with genetic variation in Cardiocondyla obscurior ants.</title>
        <authorList>
            <person name="Errbii M."/>
        </authorList>
    </citation>
    <scope>NUCLEOTIDE SEQUENCE [LARGE SCALE GENOMIC DNA]</scope>
    <source>
        <strain evidence="2">Alpha-2009</strain>
        <tissue evidence="2">Whole body</tissue>
    </source>
</reference>